<dbReference type="EMBL" id="FWYB01000001">
    <property type="protein sequence ID" value="SMC53292.1"/>
    <property type="molecule type" value="Genomic_DNA"/>
</dbReference>
<dbReference type="AlphaFoldDB" id="A0A1W1ZYK8"/>
<gene>
    <name evidence="1" type="ORF">SAMN04488101_101145</name>
</gene>
<keyword evidence="2" id="KW-1185">Reference proteome</keyword>
<name>A0A1W1ZYK8_9SPHI</name>
<sequence>MEMTWDNYVLYLASIPKHDDEVDTADKGQKPEVKEAWDLF</sequence>
<dbReference type="Proteomes" id="UP000192678">
    <property type="component" value="Unassembled WGS sequence"/>
</dbReference>
<proteinExistence type="predicted"/>
<evidence type="ECO:0000313" key="2">
    <source>
        <dbReference type="Proteomes" id="UP000192678"/>
    </source>
</evidence>
<accession>A0A1W1ZYK8</accession>
<protein>
    <submittedName>
        <fullName evidence="1">Uncharacterized protein</fullName>
    </submittedName>
</protein>
<organism evidence="1 2">
    <name type="scientific">Pedobacter nyackensis</name>
    <dbReference type="NCBI Taxonomy" id="475255"/>
    <lineage>
        <taxon>Bacteria</taxon>
        <taxon>Pseudomonadati</taxon>
        <taxon>Bacteroidota</taxon>
        <taxon>Sphingobacteriia</taxon>
        <taxon>Sphingobacteriales</taxon>
        <taxon>Sphingobacteriaceae</taxon>
        <taxon>Pedobacter</taxon>
    </lineage>
</organism>
<reference evidence="1 2" key="1">
    <citation type="submission" date="2017-04" db="EMBL/GenBank/DDBJ databases">
        <authorList>
            <person name="Afonso C.L."/>
            <person name="Miller P.J."/>
            <person name="Scott M.A."/>
            <person name="Spackman E."/>
            <person name="Goraichik I."/>
            <person name="Dimitrov K.M."/>
            <person name="Suarez D.L."/>
            <person name="Swayne D.E."/>
        </authorList>
    </citation>
    <scope>NUCLEOTIDE SEQUENCE [LARGE SCALE GENOMIC DNA]</scope>
    <source>
        <strain evidence="1 2">DSM 19625</strain>
    </source>
</reference>
<evidence type="ECO:0000313" key="1">
    <source>
        <dbReference type="EMBL" id="SMC53292.1"/>
    </source>
</evidence>